<dbReference type="PANTHER" id="PTHR14614">
    <property type="entry name" value="HEPATOCELLULAR CARCINOMA-ASSOCIATED ANTIGEN"/>
    <property type="match status" value="1"/>
</dbReference>
<dbReference type="PANTHER" id="PTHR14614:SF132">
    <property type="entry name" value="PROTEIN-LYSINE METHYLTRANSFERASE C42C1.13"/>
    <property type="match status" value="1"/>
</dbReference>
<name>A0A8T0IQT4_CERPU</name>
<organism evidence="2 3">
    <name type="scientific">Ceratodon purpureus</name>
    <name type="common">Fire moss</name>
    <name type="synonym">Dicranum purpureum</name>
    <dbReference type="NCBI Taxonomy" id="3225"/>
    <lineage>
        <taxon>Eukaryota</taxon>
        <taxon>Viridiplantae</taxon>
        <taxon>Streptophyta</taxon>
        <taxon>Embryophyta</taxon>
        <taxon>Bryophyta</taxon>
        <taxon>Bryophytina</taxon>
        <taxon>Bryopsida</taxon>
        <taxon>Dicranidae</taxon>
        <taxon>Pseudoditrichales</taxon>
        <taxon>Ditrichaceae</taxon>
        <taxon>Ceratodon</taxon>
    </lineage>
</organism>
<accession>A0A8T0IQT4</accession>
<proteinExistence type="predicted"/>
<protein>
    <submittedName>
        <fullName evidence="2">Uncharacterized protein</fullName>
    </submittedName>
</protein>
<dbReference type="EMBL" id="CM026422">
    <property type="protein sequence ID" value="KAG0586100.1"/>
    <property type="molecule type" value="Genomic_DNA"/>
</dbReference>
<dbReference type="Gene3D" id="3.40.50.150">
    <property type="entry name" value="Vaccinia Virus protein VP39"/>
    <property type="match status" value="1"/>
</dbReference>
<dbReference type="InterPro" id="IPR019410">
    <property type="entry name" value="Methyltransf_16"/>
</dbReference>
<comment type="caution">
    <text evidence="2">The sequence shown here is derived from an EMBL/GenBank/DDBJ whole genome shotgun (WGS) entry which is preliminary data.</text>
</comment>
<dbReference type="Proteomes" id="UP000822688">
    <property type="component" value="Chromosome 2"/>
</dbReference>
<gene>
    <name evidence="2" type="ORF">KC19_2G064200</name>
</gene>
<dbReference type="Pfam" id="PF10294">
    <property type="entry name" value="Methyltransf_16"/>
    <property type="match status" value="1"/>
</dbReference>
<dbReference type="InterPro" id="IPR029063">
    <property type="entry name" value="SAM-dependent_MTases_sf"/>
</dbReference>
<evidence type="ECO:0000313" key="2">
    <source>
        <dbReference type="EMBL" id="KAG0586100.1"/>
    </source>
</evidence>
<evidence type="ECO:0000256" key="1">
    <source>
        <dbReference type="SAM" id="MobiDB-lite"/>
    </source>
</evidence>
<sequence length="279" mass="30463">MVREKGMMGDMFGNMSFDSSDEEDGVVETEPPEEEVAVGNVGDEVQLSATTGVNSGSEVGYQPENGPAILVRQIRERGLSFQLWPAATGMCRYLEMSFSGGGGGGESVRGARVLELGAGTGMAGVMAARLGARVTLTDLPHVLQNLQQNVQLNVEDVEACGGSLDVQPLRWGVKEDVGVFSSQPPDFILASDCVYYDTLFEPLMQTLKWLFGVGEGEKEKGAVGPVLLLAHLRRWKKDGQFFRMAAKWFNVEVVYKHPPPENVRIGVIVYKFTRKLSSR</sequence>
<dbReference type="SUPFAM" id="SSF53335">
    <property type="entry name" value="S-adenosyl-L-methionine-dependent methyltransferases"/>
    <property type="match status" value="1"/>
</dbReference>
<dbReference type="AlphaFoldDB" id="A0A8T0IQT4"/>
<feature type="region of interest" description="Disordered" evidence="1">
    <location>
        <begin position="1"/>
        <end position="25"/>
    </location>
</feature>
<keyword evidence="3" id="KW-1185">Reference proteome</keyword>
<reference evidence="2" key="1">
    <citation type="submission" date="2020-06" db="EMBL/GenBank/DDBJ databases">
        <title>WGS assembly of Ceratodon purpureus strain R40.</title>
        <authorList>
            <person name="Carey S.B."/>
            <person name="Jenkins J."/>
            <person name="Shu S."/>
            <person name="Lovell J.T."/>
            <person name="Sreedasyam A."/>
            <person name="Maumus F."/>
            <person name="Tiley G.P."/>
            <person name="Fernandez-Pozo N."/>
            <person name="Barry K."/>
            <person name="Chen C."/>
            <person name="Wang M."/>
            <person name="Lipzen A."/>
            <person name="Daum C."/>
            <person name="Saski C.A."/>
            <person name="Payton A.C."/>
            <person name="Mcbreen J.C."/>
            <person name="Conrad R.E."/>
            <person name="Kollar L.M."/>
            <person name="Olsson S."/>
            <person name="Huttunen S."/>
            <person name="Landis J.B."/>
            <person name="Wickett N.J."/>
            <person name="Johnson M.G."/>
            <person name="Rensing S.A."/>
            <person name="Grimwood J."/>
            <person name="Schmutz J."/>
            <person name="Mcdaniel S.F."/>
        </authorList>
    </citation>
    <scope>NUCLEOTIDE SEQUENCE</scope>
    <source>
        <strain evidence="2">R40</strain>
    </source>
</reference>
<evidence type="ECO:0000313" key="3">
    <source>
        <dbReference type="Proteomes" id="UP000822688"/>
    </source>
</evidence>